<dbReference type="AlphaFoldDB" id="A0AAV4NQX5"/>
<dbReference type="Gene3D" id="3.60.10.10">
    <property type="entry name" value="Endonuclease/exonuclease/phosphatase"/>
    <property type="match status" value="1"/>
</dbReference>
<dbReference type="EMBL" id="BPLQ01001853">
    <property type="protein sequence ID" value="GIX86096.1"/>
    <property type="molecule type" value="Genomic_DNA"/>
</dbReference>
<comment type="caution">
    <text evidence="2">The sequence shown here is derived from an EMBL/GenBank/DDBJ whole genome shotgun (WGS) entry which is preliminary data.</text>
</comment>
<accession>A0AAV4NQX5</accession>
<keyword evidence="3" id="KW-1185">Reference proteome</keyword>
<dbReference type="InterPro" id="IPR036691">
    <property type="entry name" value="Endo/exonu/phosph_ase_sf"/>
</dbReference>
<dbReference type="Proteomes" id="UP001054837">
    <property type="component" value="Unassembled WGS sequence"/>
</dbReference>
<organism evidence="2 3">
    <name type="scientific">Caerostris darwini</name>
    <dbReference type="NCBI Taxonomy" id="1538125"/>
    <lineage>
        <taxon>Eukaryota</taxon>
        <taxon>Metazoa</taxon>
        <taxon>Ecdysozoa</taxon>
        <taxon>Arthropoda</taxon>
        <taxon>Chelicerata</taxon>
        <taxon>Arachnida</taxon>
        <taxon>Araneae</taxon>
        <taxon>Araneomorphae</taxon>
        <taxon>Entelegynae</taxon>
        <taxon>Araneoidea</taxon>
        <taxon>Araneidae</taxon>
        <taxon>Caerostris</taxon>
    </lineage>
</organism>
<proteinExistence type="predicted"/>
<protein>
    <submittedName>
        <fullName evidence="2">Uncharacterized protein</fullName>
    </submittedName>
</protein>
<gene>
    <name evidence="2" type="ORF">CDAR_613371</name>
</gene>
<feature type="compositionally biased region" description="Polar residues" evidence="1">
    <location>
        <begin position="1"/>
        <end position="19"/>
    </location>
</feature>
<reference evidence="2 3" key="1">
    <citation type="submission" date="2021-06" db="EMBL/GenBank/DDBJ databases">
        <title>Caerostris darwini draft genome.</title>
        <authorList>
            <person name="Kono N."/>
            <person name="Arakawa K."/>
        </authorList>
    </citation>
    <scope>NUCLEOTIDE SEQUENCE [LARGE SCALE GENOMIC DNA]</scope>
</reference>
<sequence>MNPSSSSVHTASPIAQDSQGLGRGLGRAPRSTSILRSSILHKGSLGILQCNINGLTTPAMRKKLNQLIEIADTHGVQIIAPQETKLREHTNLKLKKFSIYRADRPNRGWWGLGLSCQRR</sequence>
<name>A0AAV4NQX5_9ARAC</name>
<dbReference type="SUPFAM" id="SSF56219">
    <property type="entry name" value="DNase I-like"/>
    <property type="match status" value="1"/>
</dbReference>
<evidence type="ECO:0000313" key="3">
    <source>
        <dbReference type="Proteomes" id="UP001054837"/>
    </source>
</evidence>
<feature type="region of interest" description="Disordered" evidence="1">
    <location>
        <begin position="1"/>
        <end position="29"/>
    </location>
</feature>
<evidence type="ECO:0000313" key="2">
    <source>
        <dbReference type="EMBL" id="GIX86096.1"/>
    </source>
</evidence>
<evidence type="ECO:0000256" key="1">
    <source>
        <dbReference type="SAM" id="MobiDB-lite"/>
    </source>
</evidence>